<protein>
    <submittedName>
        <fullName evidence="1">Uncharacterized protein</fullName>
    </submittedName>
</protein>
<dbReference type="Proteomes" id="UP000324222">
    <property type="component" value="Unassembled WGS sequence"/>
</dbReference>
<accession>A0A5B7H9U9</accession>
<sequence>MSARLVYDRLPQRRRHLPPVSGSVRGAHCLNPFVGCLDLNYYMIIMRLRINRNPDKQGQDKRGSSVHGKA</sequence>
<dbReference type="AlphaFoldDB" id="A0A5B7H9U9"/>
<proteinExistence type="predicted"/>
<gene>
    <name evidence="1" type="ORF">E2C01_062018</name>
</gene>
<dbReference type="EMBL" id="VSRR010026827">
    <property type="protein sequence ID" value="MPC67832.1"/>
    <property type="molecule type" value="Genomic_DNA"/>
</dbReference>
<organism evidence="1 2">
    <name type="scientific">Portunus trituberculatus</name>
    <name type="common">Swimming crab</name>
    <name type="synonym">Neptunus trituberculatus</name>
    <dbReference type="NCBI Taxonomy" id="210409"/>
    <lineage>
        <taxon>Eukaryota</taxon>
        <taxon>Metazoa</taxon>
        <taxon>Ecdysozoa</taxon>
        <taxon>Arthropoda</taxon>
        <taxon>Crustacea</taxon>
        <taxon>Multicrustacea</taxon>
        <taxon>Malacostraca</taxon>
        <taxon>Eumalacostraca</taxon>
        <taxon>Eucarida</taxon>
        <taxon>Decapoda</taxon>
        <taxon>Pleocyemata</taxon>
        <taxon>Brachyura</taxon>
        <taxon>Eubrachyura</taxon>
        <taxon>Portunoidea</taxon>
        <taxon>Portunidae</taxon>
        <taxon>Portuninae</taxon>
        <taxon>Portunus</taxon>
    </lineage>
</organism>
<evidence type="ECO:0000313" key="2">
    <source>
        <dbReference type="Proteomes" id="UP000324222"/>
    </source>
</evidence>
<reference evidence="1 2" key="1">
    <citation type="submission" date="2019-05" db="EMBL/GenBank/DDBJ databases">
        <title>Another draft genome of Portunus trituberculatus and its Hox gene families provides insights of decapod evolution.</title>
        <authorList>
            <person name="Jeong J.-H."/>
            <person name="Song I."/>
            <person name="Kim S."/>
            <person name="Choi T."/>
            <person name="Kim D."/>
            <person name="Ryu S."/>
            <person name="Kim W."/>
        </authorList>
    </citation>
    <scope>NUCLEOTIDE SEQUENCE [LARGE SCALE GENOMIC DNA]</scope>
    <source>
        <tissue evidence="1">Muscle</tissue>
    </source>
</reference>
<name>A0A5B7H9U9_PORTR</name>
<comment type="caution">
    <text evidence="1">The sequence shown here is derived from an EMBL/GenBank/DDBJ whole genome shotgun (WGS) entry which is preliminary data.</text>
</comment>
<keyword evidence="2" id="KW-1185">Reference proteome</keyword>
<evidence type="ECO:0000313" key="1">
    <source>
        <dbReference type="EMBL" id="MPC67832.1"/>
    </source>
</evidence>